<keyword evidence="2" id="KW-1185">Reference proteome</keyword>
<name>A0A5N6K9Y7_MONLA</name>
<comment type="caution">
    <text evidence="1">The sequence shown here is derived from an EMBL/GenBank/DDBJ whole genome shotgun (WGS) entry which is preliminary data.</text>
</comment>
<dbReference type="AlphaFoldDB" id="A0A5N6K9Y7"/>
<sequence length="118" mass="13552">MERSMVPWIDEEKCIERVAEYTESMLNIIYSPFDSQITPVTGPLPLSSLTSLLLNLLYPPPSVISSPNQPKQYNQSIHRLRLLPSFTNLTESSPSLSLSLLVLHIREFYQVKTPRLFF</sequence>
<reference evidence="1 2" key="1">
    <citation type="submission" date="2019-06" db="EMBL/GenBank/DDBJ databases">
        <title>Genome Sequence of the Brown Rot Fungal Pathogen Monilinia laxa.</title>
        <authorList>
            <person name="De Miccolis Angelini R.M."/>
            <person name="Landi L."/>
            <person name="Abate D."/>
            <person name="Pollastro S."/>
            <person name="Romanazzi G."/>
            <person name="Faretra F."/>
        </authorList>
    </citation>
    <scope>NUCLEOTIDE SEQUENCE [LARGE SCALE GENOMIC DNA]</scope>
    <source>
        <strain evidence="1 2">Mlax316</strain>
    </source>
</reference>
<gene>
    <name evidence="1" type="ORF">EYC80_001353</name>
</gene>
<proteinExistence type="predicted"/>
<dbReference type="EMBL" id="VIGI01000006">
    <property type="protein sequence ID" value="KAB8299271.1"/>
    <property type="molecule type" value="Genomic_DNA"/>
</dbReference>
<evidence type="ECO:0000313" key="1">
    <source>
        <dbReference type="EMBL" id="KAB8299271.1"/>
    </source>
</evidence>
<evidence type="ECO:0000313" key="2">
    <source>
        <dbReference type="Proteomes" id="UP000326757"/>
    </source>
</evidence>
<protein>
    <submittedName>
        <fullName evidence="1">Uncharacterized protein</fullName>
    </submittedName>
</protein>
<accession>A0A5N6K9Y7</accession>
<organism evidence="1 2">
    <name type="scientific">Monilinia laxa</name>
    <name type="common">Brown rot fungus</name>
    <name type="synonym">Sclerotinia laxa</name>
    <dbReference type="NCBI Taxonomy" id="61186"/>
    <lineage>
        <taxon>Eukaryota</taxon>
        <taxon>Fungi</taxon>
        <taxon>Dikarya</taxon>
        <taxon>Ascomycota</taxon>
        <taxon>Pezizomycotina</taxon>
        <taxon>Leotiomycetes</taxon>
        <taxon>Helotiales</taxon>
        <taxon>Sclerotiniaceae</taxon>
        <taxon>Monilinia</taxon>
    </lineage>
</organism>
<dbReference type="Proteomes" id="UP000326757">
    <property type="component" value="Unassembled WGS sequence"/>
</dbReference>